<gene>
    <name evidence="2" type="ORF">AKJ37_00740</name>
</gene>
<evidence type="ECO:0000313" key="3">
    <source>
        <dbReference type="Proteomes" id="UP000070463"/>
    </source>
</evidence>
<sequence length="213" mass="23102">MTVLGQWVATLQSPPFPQISLLAAGIIIIAAVVRDYRTLTIPDWFVSVSTLGTLLIWATAGYAVKGVRMVAYIITLAGITALAVYMVGALSRSWMKFGFGDVKLMVPLSLFFPALSFQVCDLPHTFEPCLIGLVSPLTFALNTVLSFLVFLLAFRIYCRLKGVKKLVPLTPVMAGSFLGTALFGAFWRAALSLLIFLLAFLISHIAPVLSSLV</sequence>
<evidence type="ECO:0000313" key="2">
    <source>
        <dbReference type="EMBL" id="KXA98229.1"/>
    </source>
</evidence>
<dbReference type="Gene3D" id="1.20.120.1220">
    <property type="match status" value="1"/>
</dbReference>
<feature type="transmembrane region" description="Helical" evidence="1">
    <location>
        <begin position="102"/>
        <end position="119"/>
    </location>
</feature>
<keyword evidence="1" id="KW-0812">Transmembrane</keyword>
<dbReference type="EMBL" id="LHXR01000005">
    <property type="protein sequence ID" value="KXA98229.1"/>
    <property type="molecule type" value="Genomic_DNA"/>
</dbReference>
<feature type="transmembrane region" description="Helical" evidence="1">
    <location>
        <begin position="166"/>
        <end position="187"/>
    </location>
</feature>
<accession>A0A133UVL7</accession>
<dbReference type="Proteomes" id="UP000070463">
    <property type="component" value="Unassembled WGS sequence"/>
</dbReference>
<dbReference type="AlphaFoldDB" id="A0A133UVL7"/>
<organism evidence="2 3">
    <name type="scientific">candidate division MSBL1 archaeon SCGC-AAA259I09</name>
    <dbReference type="NCBI Taxonomy" id="1698267"/>
    <lineage>
        <taxon>Archaea</taxon>
        <taxon>Methanobacteriati</taxon>
        <taxon>Methanobacteriota</taxon>
        <taxon>candidate division MSBL1</taxon>
    </lineage>
</organism>
<comment type="caution">
    <text evidence="2">The sequence shown here is derived from an EMBL/GenBank/DDBJ whole genome shotgun (WGS) entry which is preliminary data.</text>
</comment>
<feature type="transmembrane region" description="Helical" evidence="1">
    <location>
        <begin position="193"/>
        <end position="212"/>
    </location>
</feature>
<keyword evidence="1" id="KW-1133">Transmembrane helix</keyword>
<evidence type="ECO:0008006" key="4">
    <source>
        <dbReference type="Google" id="ProtNLM"/>
    </source>
</evidence>
<protein>
    <recommendedName>
        <fullName evidence="4">Prepilin type IV endopeptidase peptidase domain-containing protein</fullName>
    </recommendedName>
</protein>
<keyword evidence="3" id="KW-1185">Reference proteome</keyword>
<evidence type="ECO:0000256" key="1">
    <source>
        <dbReference type="SAM" id="Phobius"/>
    </source>
</evidence>
<feature type="transmembrane region" description="Helical" evidence="1">
    <location>
        <begin position="131"/>
        <end position="154"/>
    </location>
</feature>
<reference evidence="2 3" key="1">
    <citation type="journal article" date="2016" name="Sci. Rep.">
        <title>Metabolic traits of an uncultured archaeal lineage -MSBL1- from brine pools of the Red Sea.</title>
        <authorList>
            <person name="Mwirichia R."/>
            <person name="Alam I."/>
            <person name="Rashid M."/>
            <person name="Vinu M."/>
            <person name="Ba-Alawi W."/>
            <person name="Anthony Kamau A."/>
            <person name="Kamanda Ngugi D."/>
            <person name="Goker M."/>
            <person name="Klenk H.P."/>
            <person name="Bajic V."/>
            <person name="Stingl U."/>
        </authorList>
    </citation>
    <scope>NUCLEOTIDE SEQUENCE [LARGE SCALE GENOMIC DNA]</scope>
    <source>
        <strain evidence="2">SCGC-AAA259I09</strain>
    </source>
</reference>
<feature type="transmembrane region" description="Helical" evidence="1">
    <location>
        <begin position="70"/>
        <end position="90"/>
    </location>
</feature>
<feature type="transmembrane region" description="Helical" evidence="1">
    <location>
        <begin position="45"/>
        <end position="64"/>
    </location>
</feature>
<name>A0A133UVL7_9EURY</name>
<keyword evidence="1" id="KW-0472">Membrane</keyword>
<feature type="transmembrane region" description="Helical" evidence="1">
    <location>
        <begin position="15"/>
        <end position="33"/>
    </location>
</feature>
<proteinExistence type="predicted"/>